<dbReference type="InterPro" id="IPR000551">
    <property type="entry name" value="MerR-type_HTH_dom"/>
</dbReference>
<evidence type="ECO:0000313" key="6">
    <source>
        <dbReference type="EMBL" id="SJZ80989.1"/>
    </source>
</evidence>
<dbReference type="PANTHER" id="PTHR30204">
    <property type="entry name" value="REDOX-CYCLING DRUG-SENSING TRANSCRIPTIONAL ACTIVATOR SOXR"/>
    <property type="match status" value="1"/>
</dbReference>
<proteinExistence type="predicted"/>
<keyword evidence="4" id="KW-0804">Transcription</keyword>
<dbReference type="SMART" id="SM00422">
    <property type="entry name" value="HTH_MERR"/>
    <property type="match status" value="1"/>
</dbReference>
<name>A0A1T4NP39_9FIRM</name>
<reference evidence="7" key="1">
    <citation type="submission" date="2017-02" db="EMBL/GenBank/DDBJ databases">
        <authorList>
            <person name="Varghese N."/>
            <person name="Submissions S."/>
        </authorList>
    </citation>
    <scope>NUCLEOTIDE SEQUENCE [LARGE SCALE GENOMIC DNA]</scope>
    <source>
        <strain evidence="7">ATCC 25662</strain>
    </source>
</reference>
<keyword evidence="3 6" id="KW-0238">DNA-binding</keyword>
<dbReference type="InterPro" id="IPR047057">
    <property type="entry name" value="MerR_fam"/>
</dbReference>
<dbReference type="RefSeq" id="WP_078712108.1">
    <property type="nucleotide sequence ID" value="NZ_FUWY01000004.1"/>
</dbReference>
<evidence type="ECO:0000256" key="3">
    <source>
        <dbReference type="ARBA" id="ARBA00023125"/>
    </source>
</evidence>
<dbReference type="Gene3D" id="1.10.1660.10">
    <property type="match status" value="1"/>
</dbReference>
<dbReference type="CDD" id="cd00592">
    <property type="entry name" value="HTH_MerR-like"/>
    <property type="match status" value="1"/>
</dbReference>
<gene>
    <name evidence="6" type="ORF">SAMN02745191_1722</name>
</gene>
<accession>A0A1T4NP39</accession>
<dbReference type="STRING" id="118967.SAMN02745191_1722"/>
<dbReference type="Proteomes" id="UP000243297">
    <property type="component" value="Unassembled WGS sequence"/>
</dbReference>
<evidence type="ECO:0000256" key="2">
    <source>
        <dbReference type="ARBA" id="ARBA00023015"/>
    </source>
</evidence>
<dbReference type="SUPFAM" id="SSF46955">
    <property type="entry name" value="Putative DNA-binding domain"/>
    <property type="match status" value="1"/>
</dbReference>
<sequence>MKYTIKEMAELLAVTTHKLRYYEKIGIIAPEVNEETGYRYFSVIDTRRFNLARLYRGMGFSVESCLELLSNQDSSQIIESIQNQRESLIEEVRFKQLCIDEMERYASFLLSIPDLLNQVKEIELEPYIRIEFSDNEKITKDKTILAIRDNIVEFAPLVRWVSRIPRSTMEKTSGHLEYHYGVNMSLSNAKKLGLNLSNFEVIPGSKYLMTIFKKNSNPNFGWETLSLMQAYIAKHKIENYEFGLSSCIHSTIEEGVMVNYHYLAVKIN</sequence>
<dbReference type="Pfam" id="PF13411">
    <property type="entry name" value="MerR_1"/>
    <property type="match status" value="1"/>
</dbReference>
<dbReference type="PROSITE" id="PS50937">
    <property type="entry name" value="HTH_MERR_2"/>
    <property type="match status" value="1"/>
</dbReference>
<evidence type="ECO:0000313" key="7">
    <source>
        <dbReference type="Proteomes" id="UP000243297"/>
    </source>
</evidence>
<dbReference type="InterPro" id="IPR009061">
    <property type="entry name" value="DNA-bd_dom_put_sf"/>
</dbReference>
<evidence type="ECO:0000256" key="4">
    <source>
        <dbReference type="ARBA" id="ARBA00023163"/>
    </source>
</evidence>
<keyword evidence="2" id="KW-0805">Transcription regulation</keyword>
<dbReference type="AlphaFoldDB" id="A0A1T4NP39"/>
<feature type="domain" description="HTH merR-type" evidence="5">
    <location>
        <begin position="2"/>
        <end position="71"/>
    </location>
</feature>
<dbReference type="PANTHER" id="PTHR30204:SF69">
    <property type="entry name" value="MERR-FAMILY TRANSCRIPTIONAL REGULATOR"/>
    <property type="match status" value="1"/>
</dbReference>
<keyword evidence="1" id="KW-0678">Repressor</keyword>
<dbReference type="OrthoDB" id="9811174at2"/>
<evidence type="ECO:0000256" key="1">
    <source>
        <dbReference type="ARBA" id="ARBA00022491"/>
    </source>
</evidence>
<dbReference type="GO" id="GO:0003677">
    <property type="term" value="F:DNA binding"/>
    <property type="evidence" value="ECO:0007669"/>
    <property type="project" value="UniProtKB-KW"/>
</dbReference>
<dbReference type="EMBL" id="FUWY01000004">
    <property type="protein sequence ID" value="SJZ80989.1"/>
    <property type="molecule type" value="Genomic_DNA"/>
</dbReference>
<dbReference type="GO" id="GO:0003700">
    <property type="term" value="F:DNA-binding transcription factor activity"/>
    <property type="evidence" value="ECO:0007669"/>
    <property type="project" value="InterPro"/>
</dbReference>
<protein>
    <submittedName>
        <fullName evidence="6">DNA-binding transcriptional regulator, MerR family</fullName>
    </submittedName>
</protein>
<organism evidence="6 7">
    <name type="scientific">Anaerorhabdus furcosa</name>
    <dbReference type="NCBI Taxonomy" id="118967"/>
    <lineage>
        <taxon>Bacteria</taxon>
        <taxon>Bacillati</taxon>
        <taxon>Bacillota</taxon>
        <taxon>Erysipelotrichia</taxon>
        <taxon>Erysipelotrichales</taxon>
        <taxon>Erysipelotrichaceae</taxon>
        <taxon>Anaerorhabdus</taxon>
    </lineage>
</organism>
<evidence type="ECO:0000259" key="5">
    <source>
        <dbReference type="PROSITE" id="PS50937"/>
    </source>
</evidence>
<keyword evidence="7" id="KW-1185">Reference proteome</keyword>